<evidence type="ECO:0000259" key="7">
    <source>
        <dbReference type="Pfam" id="PF13861"/>
    </source>
</evidence>
<dbReference type="Pfam" id="PF03963">
    <property type="entry name" value="FlgD"/>
    <property type="match status" value="1"/>
</dbReference>
<dbReference type="Proteomes" id="UP000619743">
    <property type="component" value="Unassembled WGS sequence"/>
</dbReference>
<dbReference type="Gene3D" id="2.30.30.910">
    <property type="match status" value="1"/>
</dbReference>
<evidence type="ECO:0000256" key="2">
    <source>
        <dbReference type="ARBA" id="ARBA00016013"/>
    </source>
</evidence>
<reference evidence="9" key="1">
    <citation type="journal article" date="2019" name="Int. J. Syst. Evol. Microbiol.">
        <title>The Global Catalogue of Microorganisms (GCM) 10K type strain sequencing project: providing services to taxonomists for standard genome sequencing and annotation.</title>
        <authorList>
            <consortium name="The Broad Institute Genomics Platform"/>
            <consortium name="The Broad Institute Genome Sequencing Center for Infectious Disease"/>
            <person name="Wu L."/>
            <person name="Ma J."/>
        </authorList>
    </citation>
    <scope>NUCLEOTIDE SEQUENCE [LARGE SCALE GENOMIC DNA]</scope>
    <source>
        <strain evidence="9">CGMCC 1.10130</strain>
    </source>
</reference>
<name>A0A8J2U295_9GAMM</name>
<dbReference type="AlphaFoldDB" id="A0A8J2U295"/>
<evidence type="ECO:0000256" key="1">
    <source>
        <dbReference type="ARBA" id="ARBA00010577"/>
    </source>
</evidence>
<dbReference type="InterPro" id="IPR005648">
    <property type="entry name" value="FlgD"/>
</dbReference>
<dbReference type="EMBL" id="BMDX01000002">
    <property type="protein sequence ID" value="GGA65502.1"/>
    <property type="molecule type" value="Genomic_DNA"/>
</dbReference>
<dbReference type="InterPro" id="IPR025963">
    <property type="entry name" value="FLgD_Tudor"/>
</dbReference>
<dbReference type="Pfam" id="PF13861">
    <property type="entry name" value="FLgD_tudor"/>
    <property type="match status" value="1"/>
</dbReference>
<evidence type="ECO:0000259" key="6">
    <source>
        <dbReference type="Pfam" id="PF13860"/>
    </source>
</evidence>
<gene>
    <name evidence="8" type="primary">flgD</name>
    <name evidence="8" type="ORF">GCM10011369_03670</name>
</gene>
<evidence type="ECO:0000256" key="3">
    <source>
        <dbReference type="ARBA" id="ARBA00022795"/>
    </source>
</evidence>
<accession>A0A8J2U295</accession>
<dbReference type="InterPro" id="IPR025965">
    <property type="entry name" value="FlgD/Vpr_Ig-like"/>
</dbReference>
<evidence type="ECO:0000313" key="9">
    <source>
        <dbReference type="Proteomes" id="UP000619743"/>
    </source>
</evidence>
<proteinExistence type="inferred from homology"/>
<feature type="domain" description="FlgD Tudor-like" evidence="7">
    <location>
        <begin position="91"/>
        <end position="225"/>
    </location>
</feature>
<dbReference type="RefSeq" id="WP_087504640.1">
    <property type="nucleotide sequence ID" value="NZ_BMDX01000002.1"/>
</dbReference>
<evidence type="ECO:0000313" key="8">
    <source>
        <dbReference type="EMBL" id="GGA65502.1"/>
    </source>
</evidence>
<protein>
    <recommendedName>
        <fullName evidence="2 5">Basal-body rod modification protein FlgD</fullName>
    </recommendedName>
</protein>
<feature type="domain" description="FlgD/Vpr Ig-like" evidence="6">
    <location>
        <begin position="120"/>
        <end position="182"/>
    </location>
</feature>
<evidence type="ECO:0000256" key="4">
    <source>
        <dbReference type="ARBA" id="ARBA00024746"/>
    </source>
</evidence>
<evidence type="ECO:0000256" key="5">
    <source>
        <dbReference type="RuleBase" id="RU362076"/>
    </source>
</evidence>
<comment type="similarity">
    <text evidence="1 5">Belongs to the FlgD family.</text>
</comment>
<organism evidence="8 9">
    <name type="scientific">Neiella marina</name>
    <dbReference type="NCBI Taxonomy" id="508461"/>
    <lineage>
        <taxon>Bacteria</taxon>
        <taxon>Pseudomonadati</taxon>
        <taxon>Pseudomonadota</taxon>
        <taxon>Gammaproteobacteria</taxon>
        <taxon>Alteromonadales</taxon>
        <taxon>Echinimonadaceae</taxon>
        <taxon>Neiella</taxon>
    </lineage>
</organism>
<dbReference type="GO" id="GO:0044781">
    <property type="term" value="P:bacterial-type flagellum organization"/>
    <property type="evidence" value="ECO:0007669"/>
    <property type="project" value="UniProtKB-UniRule"/>
</dbReference>
<dbReference type="Pfam" id="PF13860">
    <property type="entry name" value="FlgD_ig"/>
    <property type="match status" value="1"/>
</dbReference>
<comment type="function">
    <text evidence="4 5">Required for flagellar hook formation. May act as a scaffolding protein.</text>
</comment>
<dbReference type="Gene3D" id="2.60.40.4070">
    <property type="match status" value="1"/>
</dbReference>
<sequence length="231" mass="24591">MSIDTTVTNPYLDSMRLETSDGAKYETEEERSELTQEDFFALLTQQLAYQDPFKPVENAEMISQMTSFSTAEGITQLNDQIGDMNALMSSSQALQASTLVGQNVLVPANTGHHSGDGIDGIVALELPTSNLTIRIEDETGQVINTIEMGDQSAGNVKFEWDGTDLAGNPVEPGNYIIRANGLQDGKATEPPTAVYANVQSVSLSNSLDGATLNLSGLGGIKLSDVLEVAEG</sequence>
<keyword evidence="3 5" id="KW-1005">Bacterial flagellum biogenesis</keyword>
<dbReference type="OrthoDB" id="9785233at2"/>
<keyword evidence="9" id="KW-1185">Reference proteome</keyword>
<comment type="caution">
    <text evidence="8">The sequence shown here is derived from an EMBL/GenBank/DDBJ whole genome shotgun (WGS) entry which is preliminary data.</text>
</comment>